<dbReference type="RefSeq" id="XP_011294492.2">
    <property type="nucleotide sequence ID" value="XM_011296190.3"/>
</dbReference>
<keyword evidence="9" id="KW-0175">Coiled coil</keyword>
<dbReference type="KEGG" id="mde:101895968"/>
<evidence type="ECO:0000256" key="8">
    <source>
        <dbReference type="PROSITE-ProRule" id="PRU00146"/>
    </source>
</evidence>
<keyword evidence="7" id="KW-0539">Nucleus</keyword>
<dbReference type="RefSeq" id="XP_005188356.2">
    <property type="nucleotide sequence ID" value="XM_005188299.4"/>
</dbReference>
<feature type="coiled-coil region" evidence="9">
    <location>
        <begin position="2150"/>
        <end position="2181"/>
    </location>
</feature>
<comment type="subcellular location">
    <subcellularLocation>
        <location evidence="1">Nucleus</location>
    </subcellularLocation>
</comment>
<evidence type="ECO:0000256" key="3">
    <source>
        <dbReference type="ARBA" id="ARBA00022771"/>
    </source>
</evidence>
<dbReference type="InterPro" id="IPR013083">
    <property type="entry name" value="Znf_RING/FYVE/PHD"/>
</dbReference>
<evidence type="ECO:0000313" key="13">
    <source>
        <dbReference type="EnsemblMetazoa" id="MDOA006790-PB"/>
    </source>
</evidence>
<feature type="compositionally biased region" description="Low complexity" evidence="10">
    <location>
        <begin position="860"/>
        <end position="873"/>
    </location>
</feature>
<feature type="domain" description="TFIIS central" evidence="12">
    <location>
        <begin position="1454"/>
        <end position="1589"/>
    </location>
</feature>
<dbReference type="InterPro" id="IPR001965">
    <property type="entry name" value="Znf_PHD"/>
</dbReference>
<evidence type="ECO:0000256" key="5">
    <source>
        <dbReference type="ARBA" id="ARBA00023015"/>
    </source>
</evidence>
<feature type="compositionally biased region" description="Acidic residues" evidence="10">
    <location>
        <begin position="324"/>
        <end position="350"/>
    </location>
</feature>
<feature type="compositionally biased region" description="Polar residues" evidence="10">
    <location>
        <begin position="1889"/>
        <end position="1899"/>
    </location>
</feature>
<feature type="compositionally biased region" description="Polar residues" evidence="10">
    <location>
        <begin position="401"/>
        <end position="414"/>
    </location>
</feature>
<feature type="compositionally biased region" description="Polar residues" evidence="10">
    <location>
        <begin position="1337"/>
        <end position="1360"/>
    </location>
</feature>
<feature type="compositionally biased region" description="Polar residues" evidence="10">
    <location>
        <begin position="1865"/>
        <end position="1879"/>
    </location>
</feature>
<feature type="region of interest" description="Disordered" evidence="10">
    <location>
        <begin position="901"/>
        <end position="948"/>
    </location>
</feature>
<dbReference type="SUPFAM" id="SSF46942">
    <property type="entry name" value="Elongation factor TFIIS domain 2"/>
    <property type="match status" value="1"/>
</dbReference>
<dbReference type="GO" id="GO:0006351">
    <property type="term" value="P:DNA-templated transcription"/>
    <property type="evidence" value="ECO:0007669"/>
    <property type="project" value="InterPro"/>
</dbReference>
<dbReference type="PANTHER" id="PTHR11477:SF51">
    <property type="entry name" value="PROTEIN PARTNER OF SNF, ISOFORM B"/>
    <property type="match status" value="1"/>
</dbReference>
<evidence type="ECO:0000256" key="9">
    <source>
        <dbReference type="SAM" id="Coils"/>
    </source>
</evidence>
<feature type="domain" description="PHD-type" evidence="11">
    <location>
        <begin position="952"/>
        <end position="1006"/>
    </location>
</feature>
<feature type="compositionally biased region" description="Basic and acidic residues" evidence="10">
    <location>
        <begin position="79"/>
        <end position="88"/>
    </location>
</feature>
<feature type="compositionally biased region" description="Polar residues" evidence="10">
    <location>
        <begin position="89"/>
        <end position="104"/>
    </location>
</feature>
<keyword evidence="4" id="KW-0862">Zinc</keyword>
<dbReference type="InterPro" id="IPR019787">
    <property type="entry name" value="Znf_PHD-finger"/>
</dbReference>
<reference evidence="13" key="1">
    <citation type="journal article" date="2014" name="Genome Biol.">
        <title>Genome of the house fly, Musca domestica L., a global vector of diseases with adaptations to a septic environment.</title>
        <authorList>
            <person name="Scott J.G."/>
            <person name="Warren W.C."/>
            <person name="Beukeboom L.W."/>
            <person name="Bopp D."/>
            <person name="Clark A.G."/>
            <person name="Giers S.D."/>
            <person name="Hediger M."/>
            <person name="Jones A.K."/>
            <person name="Kasai S."/>
            <person name="Leichter C.A."/>
            <person name="Li M."/>
            <person name="Meisel R.P."/>
            <person name="Minx P."/>
            <person name="Murphy T.D."/>
            <person name="Nelson D.R."/>
            <person name="Reid W.R."/>
            <person name="Rinkevich F.D."/>
            <person name="Robertson H.M."/>
            <person name="Sackton T.B."/>
            <person name="Sattelle D.B."/>
            <person name="Thibaud-Nissen F."/>
            <person name="Tomlinson C."/>
            <person name="van de Zande L."/>
            <person name="Walden K.K."/>
            <person name="Wilson R.K."/>
            <person name="Liu N."/>
        </authorList>
    </citation>
    <scope>NUCLEOTIDE SEQUENCE</scope>
    <source>
        <strain evidence="13">Aabys</strain>
    </source>
</reference>
<dbReference type="EnsemblMetazoa" id="MDOA006790-RB">
    <property type="protein sequence ID" value="MDOA006790-PB"/>
    <property type="gene ID" value="MDOA006790"/>
</dbReference>
<sequence>MSSSMFIERTPLPATEDVPDYNSNSDSNLVVVYGKNGISFDDKGLESLIDEKKISSISVIRLTSPTPSMQEEEEEEARQEEIARHQDLDSANDSSDQAEESNISDGDRNITGDSDSSDREDAIQSSDEHKSKSKPVARRRGRQPNIVKQKKVLRKRKRDRPKIVGLRFEEFYSPDDAGEIVKEALKLAGLGPDRKSKEDVEFQLLVIKNDHCYTPFTSPSQMKAKLAADKLELEQQSNSRKCAMNPNQSSVGKQLFIRRKPIPKTDVSVKLSSPTSSLKEKYDTSLGKSIVKENKDAKSSENIEEGHVRNSRLTTDEKDYGSVAEEEDSECTAPEESDESDNDRDSDLDFDVNNPKGRRRKIRAAKIAKRIIANPKTMLKSRRAPAQEDLPEPASKPAVGTLSTATQKQRSNIKSPADISRITVRSNPTKLASPGACMFTKNVSNDALTSVSLASEPSTRKQNESKTLHTQITNIKTVPIKTSSAIKSLPSPQTHKEILIHKNIMSSPKTKGFTDLNTLLLEQQDLRLTPTSTAKFSHVKPSFKTSNASSVSPKPATNPKGFMQLGVEAASKNQLPAQISVQTHQSSSELEAEHDKQLDLINSIVQDEMRKSKEILTPAPCNIIENIPELVKMLESTEASLAPNITVINKDGRGLGSGDCESRSQCDKLENQRLNNQSETGNIKLSDIDLSHTSLLAGSDGNDDDLPDDILQQVVELIKDDKTLQEAVDVLGSGDSNDPITAASTMSNPNPPPLAPISQQGSSNKNLLDDIPHSSRSIIQMSISNITTTTSTATQSSPEQSRAAQQAIKISPLARKEPIQIVRGNGRVITLPPIEAPTTRAKRRAQAQPVTLPITVNSSTPTSVSVTIPNSSSDGKLDSCSIATTTSVAPINTPIDKRIQETSTRRRCSKENITATTTPQKIKRNVSRKSNKPKVDMGASDSGDEDDDDPNKLWCICRQPHNNRFMICCDVCEDWFHGTCVNITKAMGLEMEQKGIDWTCPKCVKKIEEQKQPKITDLFKKENSVSVQPAAVTNTSAVDTTSIINAASSSVATVVTNKLQQESNRITFDPAKSAVESPKTSLQSGQIINLKDFSGKKLFIQTTPGSTSGQKKIIVTTTQPLKTTSNLSSPVRTFAVVKQISCAGKQQSQTQNIKVIKTISPAQSTGQSIKVLTAPTKTISSNESLSPKTMSNELPTFCIVCKKNARSNSIYCSDDCIRKHSQTAWAALSASSQDDKTKKKSKGLFEEELSMPDRKIKMERVNVFERKSGRTLTGHNAPTFANLKKWLQENPTFEVVQPGSPQALDIEKRQKIRAQHSSSPTVPKMATSPPPLKLLPFSNTPHQQKVDPRSNSPQTHSPVNVNKPILPTLHTKPTKNIQEVLKHSPSTSSNSRPGTPKQLQKYPQHVSIKGDRVQKSNDDSKTPKDKQTNPNKKSANVEAGNKVTGNDEDIRHVVRRTLREQLLQRIQEEGVVSTQDFVGENDTTKISDMPKLSVEEVEEFIKATELEMYNYFNRDTGAKYKAKYRSLMFNIKDRKNHTLYAKICKKLIEPKQLVRMSPDEMASQELAQWREQETKHQLEMIKKSELDLLSCAMNYVVKTHKGEEVIEGKSSEFETVGLTIPEEDDTASGRNKTKSSEEAAVSKTQSHTSEIDYLPASKSHSQYAKLSDDDRLKAHISTASKEKERGREGDREKDKDRYREKSRDKERDREKRHKSKDRYRDKSRTRKRSRSRSRSRSCDRSEKRYKSSKDVKDEKREKDKDKIKERAERDQAADKKSVITEKRATGTIKKKIQEQTHNTLEEYNLVDKILESTKTVEEAANLVTERNKETDISKKTATALLSAPPIISSSSDNSYVIDIPAPSNYVDSSDQEPSSTVSIPTPPHDPYTRFTSSSPSGDSSRYNHTILWSGNINMVDVTSFHLCLQPLSGTCNNISKLLAKELDVVGRIGPETVWDYISKIKKSPNKEIVLLKLLPASETETSAYKLLYEYLEIRNRLGVIKSVSQYIKDFYIYPLAAGKLMPSVLRCSESVEFQDDPYRPDILIGIIVRVVGKRYSSIAMPINETSSKFVGRDIDVHTPPGSPKLKKRRPSPNPQDIDIDAIIKAPIASKLQKAAPSTTLVSSLKADADEPYSPGGSSGDEDLELLPLKLPAASNQMQTAEEELKRKMEEINRQIAAQEMEIAGLLTGETAKYGKTSGPKSKVLANIAIPSNLPQILASIKTSNPTQEVRPAVPPPPPLIGSLITSTLPEPVDEYNPADPIESSYGHKSTSSTSRLAKLSEAELLSMVPDDIVINVKPPAGRCDEPPPPGV</sequence>
<dbReference type="InterPro" id="IPR003618">
    <property type="entry name" value="TFIIS_cen_dom"/>
</dbReference>
<dbReference type="Gene3D" id="1.10.472.30">
    <property type="entry name" value="Transcription elongation factor S-II, central domain"/>
    <property type="match status" value="1"/>
</dbReference>
<dbReference type="SUPFAM" id="SSF57903">
    <property type="entry name" value="FYVE/PHD zinc finger"/>
    <property type="match status" value="1"/>
</dbReference>
<proteinExistence type="predicted"/>
<dbReference type="Gene3D" id="3.40.5.120">
    <property type="match status" value="1"/>
</dbReference>
<organism evidence="13">
    <name type="scientific">Musca domestica</name>
    <name type="common">House fly</name>
    <dbReference type="NCBI Taxonomy" id="7370"/>
    <lineage>
        <taxon>Eukaryota</taxon>
        <taxon>Metazoa</taxon>
        <taxon>Ecdysozoa</taxon>
        <taxon>Arthropoda</taxon>
        <taxon>Hexapoda</taxon>
        <taxon>Insecta</taxon>
        <taxon>Pterygota</taxon>
        <taxon>Neoptera</taxon>
        <taxon>Endopterygota</taxon>
        <taxon>Diptera</taxon>
        <taxon>Brachycera</taxon>
        <taxon>Muscomorpha</taxon>
        <taxon>Muscoidea</taxon>
        <taxon>Muscidae</taxon>
        <taxon>Musca</taxon>
    </lineage>
</organism>
<feature type="compositionally biased region" description="Polar residues" evidence="10">
    <location>
        <begin position="737"/>
        <end position="748"/>
    </location>
</feature>
<dbReference type="STRING" id="7370.A0A1I8MNE0"/>
<feature type="compositionally biased region" description="Basic and acidic residues" evidence="10">
    <location>
        <begin position="1680"/>
        <end position="1709"/>
    </location>
</feature>
<dbReference type="eggNOG" id="KOG1634">
    <property type="taxonomic scope" value="Eukaryota"/>
</dbReference>
<dbReference type="CDD" id="cd22581">
    <property type="entry name" value="SPOC_PPS-like"/>
    <property type="match status" value="1"/>
</dbReference>
<dbReference type="SUPFAM" id="SSF160481">
    <property type="entry name" value="BRK domain-like"/>
    <property type="match status" value="1"/>
</dbReference>
<evidence type="ECO:0000256" key="6">
    <source>
        <dbReference type="ARBA" id="ARBA00023163"/>
    </source>
</evidence>
<evidence type="ECO:0000256" key="7">
    <source>
        <dbReference type="ARBA" id="ARBA00023242"/>
    </source>
</evidence>
<keyword evidence="2" id="KW-0479">Metal-binding</keyword>
<feature type="region of interest" description="Disordered" evidence="10">
    <location>
        <begin position="2072"/>
        <end position="2097"/>
    </location>
</feature>
<feature type="compositionally biased region" description="Basic residues" evidence="10">
    <location>
        <begin position="921"/>
        <end position="932"/>
    </location>
</feature>
<feature type="region of interest" description="Disordered" evidence="10">
    <location>
        <begin position="1"/>
        <end position="28"/>
    </location>
</feature>
<dbReference type="InterPro" id="IPR006576">
    <property type="entry name" value="BRK_domain"/>
</dbReference>
<dbReference type="VEuPathDB" id="VectorBase:MDOMA2_012012"/>
<dbReference type="SMART" id="SM00249">
    <property type="entry name" value="PHD"/>
    <property type="match status" value="1"/>
</dbReference>
<feature type="compositionally biased region" description="Basic and acidic residues" evidence="10">
    <location>
        <begin position="290"/>
        <end position="320"/>
    </location>
</feature>
<dbReference type="PROSITE" id="PS01359">
    <property type="entry name" value="ZF_PHD_1"/>
    <property type="match status" value="1"/>
</dbReference>
<dbReference type="SMART" id="SM00510">
    <property type="entry name" value="TFS2M"/>
    <property type="match status" value="1"/>
</dbReference>
<dbReference type="Pfam" id="PF07744">
    <property type="entry name" value="SPOC"/>
    <property type="match status" value="1"/>
</dbReference>
<reference evidence="13" key="2">
    <citation type="submission" date="2020-05" db="UniProtKB">
        <authorList>
            <consortium name="EnsemblMetazoa"/>
        </authorList>
    </citation>
    <scope>IDENTIFICATION</scope>
    <source>
        <strain evidence="13">Aabys</strain>
    </source>
</reference>
<dbReference type="EnsemblMetazoa" id="MDOA006790-RD">
    <property type="protein sequence ID" value="MDOA006790-PD"/>
    <property type="gene ID" value="MDOA006790"/>
</dbReference>
<feature type="compositionally biased region" description="Basic and acidic residues" evidence="10">
    <location>
        <begin position="1408"/>
        <end position="1427"/>
    </location>
</feature>
<feature type="compositionally biased region" description="Polar residues" evidence="10">
    <location>
        <begin position="911"/>
        <end position="920"/>
    </location>
</feature>
<evidence type="ECO:0008006" key="14">
    <source>
        <dbReference type="Google" id="ProtNLM"/>
    </source>
</evidence>
<evidence type="ECO:0000259" key="12">
    <source>
        <dbReference type="PROSITE" id="PS51321"/>
    </source>
</evidence>
<keyword evidence="6" id="KW-0804">Transcription</keyword>
<feature type="compositionally biased region" description="Basic residues" evidence="10">
    <location>
        <begin position="131"/>
        <end position="159"/>
    </location>
</feature>
<feature type="region of interest" description="Disordered" evidence="10">
    <location>
        <begin position="737"/>
        <end position="765"/>
    </location>
</feature>
<dbReference type="VEuPathDB" id="VectorBase:MDOA006790"/>
<feature type="region of interest" description="Disordered" evidence="10">
    <location>
        <begin position="237"/>
        <end position="363"/>
    </location>
</feature>
<accession>A0A1I8MNE0</accession>
<evidence type="ECO:0000256" key="1">
    <source>
        <dbReference type="ARBA" id="ARBA00004123"/>
    </source>
</evidence>
<gene>
    <name evidence="13" type="primary">101895968</name>
</gene>
<protein>
    <recommendedName>
        <fullName evidence="14">PHD finger protein 3</fullName>
    </recommendedName>
</protein>
<dbReference type="GO" id="GO:0008270">
    <property type="term" value="F:zinc ion binding"/>
    <property type="evidence" value="ECO:0007669"/>
    <property type="project" value="UniProtKB-KW"/>
</dbReference>
<dbReference type="EnsemblMetazoa" id="MDOA006790-RE">
    <property type="protein sequence ID" value="MDOA006790-PE"/>
    <property type="gene ID" value="MDOA006790"/>
</dbReference>
<dbReference type="Pfam" id="PF07500">
    <property type="entry name" value="TFIIS_M"/>
    <property type="match status" value="1"/>
</dbReference>
<feature type="compositionally biased region" description="Basic residues" evidence="10">
    <location>
        <begin position="1710"/>
        <end position="1735"/>
    </location>
</feature>
<dbReference type="InterPro" id="IPR012921">
    <property type="entry name" value="SPOC_C"/>
</dbReference>
<dbReference type="PROSITE" id="PS51321">
    <property type="entry name" value="TFIIS_CENTRAL"/>
    <property type="match status" value="1"/>
</dbReference>
<dbReference type="PROSITE" id="PS50016">
    <property type="entry name" value="ZF_PHD_2"/>
    <property type="match status" value="1"/>
</dbReference>
<dbReference type="InterPro" id="IPR019786">
    <property type="entry name" value="Zinc_finger_PHD-type_CS"/>
</dbReference>
<evidence type="ECO:0000256" key="10">
    <source>
        <dbReference type="SAM" id="MobiDB-lite"/>
    </source>
</evidence>
<feature type="region of interest" description="Disordered" evidence="10">
    <location>
        <begin position="56"/>
        <end position="159"/>
    </location>
</feature>
<feature type="compositionally biased region" description="Basic and acidic residues" evidence="10">
    <location>
        <begin position="105"/>
        <end position="130"/>
    </location>
</feature>
<feature type="compositionally biased region" description="Polar residues" evidence="10">
    <location>
        <begin position="237"/>
        <end position="252"/>
    </location>
</feature>
<feature type="compositionally biased region" description="Basic and acidic residues" evidence="10">
    <location>
        <begin position="1736"/>
        <end position="1779"/>
    </location>
</feature>
<feature type="region of interest" description="Disordered" evidence="10">
    <location>
        <begin position="860"/>
        <end position="879"/>
    </location>
</feature>
<feature type="region of interest" description="Disordered" evidence="10">
    <location>
        <begin position="1310"/>
        <end position="1443"/>
    </location>
</feature>
<dbReference type="RefSeq" id="XP_005188357.2">
    <property type="nucleotide sequence ID" value="XM_005188300.4"/>
</dbReference>
<dbReference type="Pfam" id="PF07533">
    <property type="entry name" value="BRK"/>
    <property type="match status" value="1"/>
</dbReference>
<dbReference type="InterPro" id="IPR011011">
    <property type="entry name" value="Znf_FYVE_PHD"/>
</dbReference>
<dbReference type="InterPro" id="IPR036575">
    <property type="entry name" value="TFIIS_cen_dom_sf"/>
</dbReference>
<dbReference type="CDD" id="cd15552">
    <property type="entry name" value="PHD_PHF3_like"/>
    <property type="match status" value="1"/>
</dbReference>
<dbReference type="SMART" id="SM00592">
    <property type="entry name" value="BRK"/>
    <property type="match status" value="1"/>
</dbReference>
<keyword evidence="3 8" id="KW-0863">Zinc-finger</keyword>
<feature type="compositionally biased region" description="Polar residues" evidence="10">
    <location>
        <begin position="1384"/>
        <end position="1393"/>
    </location>
</feature>
<dbReference type="InterPro" id="IPR037259">
    <property type="entry name" value="BRK_sf"/>
</dbReference>
<feature type="region of interest" description="Disordered" evidence="10">
    <location>
        <begin position="1863"/>
        <end position="1899"/>
    </location>
</feature>
<dbReference type="Pfam" id="PF00628">
    <property type="entry name" value="PHD"/>
    <property type="match status" value="1"/>
</dbReference>
<dbReference type="GO" id="GO:0005634">
    <property type="term" value="C:nucleus"/>
    <property type="evidence" value="ECO:0007669"/>
    <property type="project" value="UniProtKB-SubCell"/>
</dbReference>
<keyword evidence="5" id="KW-0805">Transcription regulation</keyword>
<feature type="region of interest" description="Disordered" evidence="10">
    <location>
        <begin position="380"/>
        <end position="414"/>
    </location>
</feature>
<feature type="region of interest" description="Disordered" evidence="10">
    <location>
        <begin position="1677"/>
        <end position="1779"/>
    </location>
</feature>
<name>A0A1I8MNE0_MUSDO</name>
<feature type="region of interest" description="Disordered" evidence="10">
    <location>
        <begin position="1616"/>
        <end position="1656"/>
    </location>
</feature>
<dbReference type="Gene3D" id="3.30.40.10">
    <property type="entry name" value="Zinc/RING finger domain, C3HC4 (zinc finger)"/>
    <property type="match status" value="1"/>
</dbReference>
<evidence type="ECO:0000256" key="4">
    <source>
        <dbReference type="ARBA" id="ARBA00022833"/>
    </source>
</evidence>
<evidence type="ECO:0000256" key="2">
    <source>
        <dbReference type="ARBA" id="ARBA00022723"/>
    </source>
</evidence>
<dbReference type="PANTHER" id="PTHR11477">
    <property type="entry name" value="TRANSCRIPTION FACTOR S-II ZINC FINGER DOMAIN-CONTAINING PROTEIN"/>
    <property type="match status" value="1"/>
</dbReference>
<dbReference type="OrthoDB" id="1884872at2759"/>
<feature type="compositionally biased region" description="Polar residues" evidence="10">
    <location>
        <begin position="56"/>
        <end position="69"/>
    </location>
</feature>
<evidence type="ECO:0000259" key="11">
    <source>
        <dbReference type="PROSITE" id="PS50016"/>
    </source>
</evidence>